<dbReference type="PROSITE" id="PS51257">
    <property type="entry name" value="PROKAR_LIPOPROTEIN"/>
    <property type="match status" value="1"/>
</dbReference>
<dbReference type="Proteomes" id="UP000195540">
    <property type="component" value="Chromosome"/>
</dbReference>
<dbReference type="AlphaFoldDB" id="A0AAJ0YCG9"/>
<dbReference type="EMBL" id="CP021694">
    <property type="protein sequence ID" value="ARX34834.1"/>
    <property type="molecule type" value="Genomic_DNA"/>
</dbReference>
<evidence type="ECO:0000313" key="1">
    <source>
        <dbReference type="EMBL" id="ARX34834.1"/>
    </source>
</evidence>
<dbReference type="RefSeq" id="WP_012367967.1">
    <property type="nucleotide sequence ID" value="NZ_BGKS01000004.1"/>
</dbReference>
<gene>
    <name evidence="1" type="ORF">AM402_12010</name>
</gene>
<evidence type="ECO:0000313" key="2">
    <source>
        <dbReference type="Proteomes" id="UP000195540"/>
    </source>
</evidence>
<sequence>MHRYIYLTTVLCMNFLSLGCDEATTSTTQTGIFYISNNNNVPLQFKIDTNHFSINKGEVKKITLTNGEHILESNSGEKKVFMVYPGNNGGIINPSQEIYYSFTSVFTSEENKEHFYLDTRSVWINGQLIHGAINSTDAVFIDNNIFRCDIPLNEPIPPYLPDWKNSGVGNVLTKCFSQEEFQTFLAKYPYGIHFDNNHDLLTKQAKKEQFSWINEKDTRTEDFNPTLSEINFNNKELVQEANTIYEIVYSYLASRDPDKKQELYNIYHLHIMSMAWIYSQQIQNDILDDKEAYFQLIKETGRIFGAGILGEPVLI</sequence>
<name>A0AAJ0YCG9_PROMI</name>
<organism evidence="1 2">
    <name type="scientific">Proteus mirabilis</name>
    <dbReference type="NCBI Taxonomy" id="584"/>
    <lineage>
        <taxon>Bacteria</taxon>
        <taxon>Pseudomonadati</taxon>
        <taxon>Pseudomonadota</taxon>
        <taxon>Gammaproteobacteria</taxon>
        <taxon>Enterobacterales</taxon>
        <taxon>Morganellaceae</taxon>
        <taxon>Proteus</taxon>
    </lineage>
</organism>
<evidence type="ECO:0008006" key="3">
    <source>
        <dbReference type="Google" id="ProtNLM"/>
    </source>
</evidence>
<proteinExistence type="predicted"/>
<reference evidence="1 2" key="1">
    <citation type="submission" date="2017-05" db="EMBL/GenBank/DDBJ databases">
        <title>Whole genome sequencing of Proteus mirabilis AR_0155.</title>
        <authorList>
            <person name="Conlan S."/>
            <person name="Thomas P.J."/>
            <person name="Mullikin J."/>
            <person name="Frank K.M."/>
            <person name="Segre J.A."/>
        </authorList>
    </citation>
    <scope>NUCLEOTIDE SEQUENCE [LARGE SCALE GENOMIC DNA]</scope>
    <source>
        <strain evidence="1 2">AR_0155</strain>
    </source>
</reference>
<protein>
    <recommendedName>
        <fullName evidence="3">Lipoprotein</fullName>
    </recommendedName>
</protein>
<accession>A0AAJ0YCG9</accession>